<dbReference type="SUPFAM" id="SSF46689">
    <property type="entry name" value="Homeodomain-like"/>
    <property type="match status" value="1"/>
</dbReference>
<reference evidence="2" key="1">
    <citation type="journal article" date="2019" name="Int. J. Syst. Evol. Microbiol.">
        <title>The Global Catalogue of Microorganisms (GCM) 10K type strain sequencing project: providing services to taxonomists for standard genome sequencing and annotation.</title>
        <authorList>
            <consortium name="The Broad Institute Genomics Platform"/>
            <consortium name="The Broad Institute Genome Sequencing Center for Infectious Disease"/>
            <person name="Wu L."/>
            <person name="Ma J."/>
        </authorList>
    </citation>
    <scope>NUCLEOTIDE SEQUENCE [LARGE SCALE GENOMIC DNA]</scope>
    <source>
        <strain evidence="2">KCTC 52490</strain>
    </source>
</reference>
<keyword evidence="2" id="KW-1185">Reference proteome</keyword>
<name>A0ABW6AII7_9BACT</name>
<accession>A0ABW6AII7</accession>
<comment type="caution">
    <text evidence="1">The sequence shown here is derived from an EMBL/GenBank/DDBJ whole genome shotgun (WGS) entry which is preliminary data.</text>
</comment>
<organism evidence="1 2">
    <name type="scientific">Spirosoma flavum</name>
    <dbReference type="NCBI Taxonomy" id="2048557"/>
    <lineage>
        <taxon>Bacteria</taxon>
        <taxon>Pseudomonadati</taxon>
        <taxon>Bacteroidota</taxon>
        <taxon>Cytophagia</taxon>
        <taxon>Cytophagales</taxon>
        <taxon>Cytophagaceae</taxon>
        <taxon>Spirosoma</taxon>
    </lineage>
</organism>
<gene>
    <name evidence="1" type="ORF">ACFS25_11110</name>
</gene>
<evidence type="ECO:0000313" key="2">
    <source>
        <dbReference type="Proteomes" id="UP001597512"/>
    </source>
</evidence>
<dbReference type="Proteomes" id="UP001597512">
    <property type="component" value="Unassembled WGS sequence"/>
</dbReference>
<evidence type="ECO:0000313" key="1">
    <source>
        <dbReference type="EMBL" id="MFD2934332.1"/>
    </source>
</evidence>
<protein>
    <submittedName>
        <fullName evidence="1">Helix-turn-helix domain-containing protein</fullName>
    </submittedName>
</protein>
<sequence>MSRIATPFVSADADLITLTQVVSNGKASAGKLTRARALPFLHQGQQPQQLSDQLGISVATLFTGKKRYGQEGLHPAITENARSGQPRKVTQQAEAQITQLACSQAPDGRTRWTAAMINERLVKLQIHIDDESVRLALESKLKPWLKKQGCIGQIDSESLANMEDILAVYTREAMPGRVRL</sequence>
<dbReference type="InterPro" id="IPR009057">
    <property type="entry name" value="Homeodomain-like_sf"/>
</dbReference>
<proteinExistence type="predicted"/>
<dbReference type="EMBL" id="JBHUOM010000002">
    <property type="protein sequence ID" value="MFD2934332.1"/>
    <property type="molecule type" value="Genomic_DNA"/>
</dbReference>
<dbReference type="Pfam" id="PF13565">
    <property type="entry name" value="HTH_32"/>
    <property type="match status" value="1"/>
</dbReference>
<dbReference type="RefSeq" id="WP_381499988.1">
    <property type="nucleotide sequence ID" value="NZ_JBHUOM010000002.1"/>
</dbReference>